<accession>A0A4Y2H314</accession>
<gene>
    <name evidence="1" type="ORF">AVEN_268739_1</name>
</gene>
<name>A0A4Y2H314_ARAVE</name>
<comment type="caution">
    <text evidence="1">The sequence shown here is derived from an EMBL/GenBank/DDBJ whole genome shotgun (WGS) entry which is preliminary data.</text>
</comment>
<dbReference type="EMBL" id="BGPR01001688">
    <property type="protein sequence ID" value="GBM59559.1"/>
    <property type="molecule type" value="Genomic_DNA"/>
</dbReference>
<evidence type="ECO:0000313" key="2">
    <source>
        <dbReference type="Proteomes" id="UP000499080"/>
    </source>
</evidence>
<protein>
    <submittedName>
        <fullName evidence="1">Uncharacterized protein</fullName>
    </submittedName>
</protein>
<dbReference type="Proteomes" id="UP000499080">
    <property type="component" value="Unassembled WGS sequence"/>
</dbReference>
<organism evidence="1 2">
    <name type="scientific">Araneus ventricosus</name>
    <name type="common">Orbweaver spider</name>
    <name type="synonym">Epeira ventricosa</name>
    <dbReference type="NCBI Taxonomy" id="182803"/>
    <lineage>
        <taxon>Eukaryota</taxon>
        <taxon>Metazoa</taxon>
        <taxon>Ecdysozoa</taxon>
        <taxon>Arthropoda</taxon>
        <taxon>Chelicerata</taxon>
        <taxon>Arachnida</taxon>
        <taxon>Araneae</taxon>
        <taxon>Araneomorphae</taxon>
        <taxon>Entelegynae</taxon>
        <taxon>Araneoidea</taxon>
        <taxon>Araneidae</taxon>
        <taxon>Araneus</taxon>
    </lineage>
</organism>
<sequence>MSWHPLSKLPHHTNVRPSQWTLNAMGESMDVGCGHHTNRRTFDSLPMIYRVAGPNHSGSSVESCFEPGILWLQRLDLITRPPRSKVYIYKVSLTYSAK</sequence>
<keyword evidence="2" id="KW-1185">Reference proteome</keyword>
<evidence type="ECO:0000313" key="1">
    <source>
        <dbReference type="EMBL" id="GBM59559.1"/>
    </source>
</evidence>
<reference evidence="1 2" key="1">
    <citation type="journal article" date="2019" name="Sci. Rep.">
        <title>Orb-weaving spider Araneus ventricosus genome elucidates the spidroin gene catalogue.</title>
        <authorList>
            <person name="Kono N."/>
            <person name="Nakamura H."/>
            <person name="Ohtoshi R."/>
            <person name="Moran D.A.P."/>
            <person name="Shinohara A."/>
            <person name="Yoshida Y."/>
            <person name="Fujiwara M."/>
            <person name="Mori M."/>
            <person name="Tomita M."/>
            <person name="Arakawa K."/>
        </authorList>
    </citation>
    <scope>NUCLEOTIDE SEQUENCE [LARGE SCALE GENOMIC DNA]</scope>
</reference>
<dbReference type="AlphaFoldDB" id="A0A4Y2H314"/>
<proteinExistence type="predicted"/>